<gene>
    <name evidence="1" type="ORF">TrVE_jg5718</name>
</gene>
<dbReference type="GO" id="GO:0003723">
    <property type="term" value="F:RNA binding"/>
    <property type="evidence" value="ECO:0007669"/>
    <property type="project" value="TreeGrafter"/>
</dbReference>
<dbReference type="GO" id="GO:0044528">
    <property type="term" value="P:regulation of mitochondrial mRNA stability"/>
    <property type="evidence" value="ECO:0007669"/>
    <property type="project" value="TreeGrafter"/>
</dbReference>
<dbReference type="PANTHER" id="PTHR21228:SF40">
    <property type="entry name" value="LD45607P"/>
    <property type="match status" value="1"/>
</dbReference>
<dbReference type="Proteomes" id="UP001165160">
    <property type="component" value="Unassembled WGS sequence"/>
</dbReference>
<keyword evidence="2" id="KW-1185">Reference proteome</keyword>
<evidence type="ECO:0000313" key="2">
    <source>
        <dbReference type="Proteomes" id="UP001165160"/>
    </source>
</evidence>
<name>A0A9W6ZA14_9STRA</name>
<reference evidence="2" key="1">
    <citation type="journal article" date="2023" name="Commun. Biol.">
        <title>Genome analysis of Parmales, the sister group of diatoms, reveals the evolutionary specialization of diatoms from phago-mixotrophs to photoautotrophs.</title>
        <authorList>
            <person name="Ban H."/>
            <person name="Sato S."/>
            <person name="Yoshikawa S."/>
            <person name="Yamada K."/>
            <person name="Nakamura Y."/>
            <person name="Ichinomiya M."/>
            <person name="Sato N."/>
            <person name="Blanc-Mathieu R."/>
            <person name="Endo H."/>
            <person name="Kuwata A."/>
            <person name="Ogata H."/>
        </authorList>
    </citation>
    <scope>NUCLEOTIDE SEQUENCE [LARGE SCALE GENOMIC DNA]</scope>
    <source>
        <strain evidence="2">NIES 3699</strain>
    </source>
</reference>
<dbReference type="EMBL" id="BRXX01000584">
    <property type="protein sequence ID" value="GMH48431.1"/>
    <property type="molecule type" value="Genomic_DNA"/>
</dbReference>
<evidence type="ECO:0008006" key="3">
    <source>
        <dbReference type="Google" id="ProtNLM"/>
    </source>
</evidence>
<dbReference type="InterPro" id="IPR050870">
    <property type="entry name" value="FAST_kinase"/>
</dbReference>
<evidence type="ECO:0000313" key="1">
    <source>
        <dbReference type="EMBL" id="GMH48431.1"/>
    </source>
</evidence>
<proteinExistence type="predicted"/>
<dbReference type="GO" id="GO:0035770">
    <property type="term" value="C:ribonucleoprotein granule"/>
    <property type="evidence" value="ECO:0007669"/>
    <property type="project" value="TreeGrafter"/>
</dbReference>
<dbReference type="GO" id="GO:0000963">
    <property type="term" value="P:mitochondrial RNA processing"/>
    <property type="evidence" value="ECO:0007669"/>
    <property type="project" value="TreeGrafter"/>
</dbReference>
<dbReference type="GO" id="GO:0005759">
    <property type="term" value="C:mitochondrial matrix"/>
    <property type="evidence" value="ECO:0007669"/>
    <property type="project" value="TreeGrafter"/>
</dbReference>
<sequence>MLHLIPTILTLVGHVEPEHIKESKIRNRNIITFHQNKDLEGLLNYASLTSSTFDSINYATFLNRLSKLNRNKPFIISSDTRYIKTVQQLGTLIREGMEMDVRCLANVSHGFGVIGGGCDEFYEHLFKRYYEVIEEGNSQEIANLGYGLGKWGGGVEFFKIIDEGVGVEKIMEGKAQEISNTVWASARLGVKMPRMVEALGRRETVEKIVEGHPQAIANVTWGMATVGCGGEEAEELARAFEDEDVVERFVRQGSPQAIANTLWGFTTMNVDVPVLRRVVCRDDVAAKIFNHRSPNATQNMSNIVWCLAKAANLNVGRGDFSSSSGGSSSSNGEDSNSNSWMDGVLNKFSQGGVIDMLVKHGKPQEISSVVWALTSMDQTLSSELVRGINSKEVVSQIKRDGSSQCVGNIMWSLSKGGHACRLGDEVDDAQSADKFITGTSPQNVAIALWSLATMKKFGHAFVERVGEKEAVEEFLQDCLPRDVSNLVWALGVLRSSSSLLLLESIAAEVERFTVSPDSNPQVLSNIVHGYAKLAAFDGRVFRAVADQADRILKEGTLQDITNTVWAFAVAGKVEENERRVRELWEEAWRRAEGAEDSFLIQLENARLLARDCEGIELVVEDEGLKAEVTRAVERQYEGERARSARGGQFEEMIVKDLMDFGFGEGLEREVSPWVGVGDDGGEGKLLPIDIAWNLGQGKRVALELDGPSHFLIGGGKTTRDGPTKAKSLLLSNLGWAVERFAWFNNKKLEKMSREERKSFWTAKLARSGIKNGME</sequence>
<protein>
    <recommendedName>
        <fullName evidence="3">RAP domain-containing protein</fullName>
    </recommendedName>
</protein>
<dbReference type="AlphaFoldDB" id="A0A9W6ZA14"/>
<accession>A0A9W6ZA14</accession>
<dbReference type="PANTHER" id="PTHR21228">
    <property type="entry name" value="FAST LEU-RICH DOMAIN-CONTAINING"/>
    <property type="match status" value="1"/>
</dbReference>
<comment type="caution">
    <text evidence="1">The sequence shown here is derived from an EMBL/GenBank/DDBJ whole genome shotgun (WGS) entry which is preliminary data.</text>
</comment>
<organism evidence="1 2">
    <name type="scientific">Triparma verrucosa</name>
    <dbReference type="NCBI Taxonomy" id="1606542"/>
    <lineage>
        <taxon>Eukaryota</taxon>
        <taxon>Sar</taxon>
        <taxon>Stramenopiles</taxon>
        <taxon>Ochrophyta</taxon>
        <taxon>Bolidophyceae</taxon>
        <taxon>Parmales</taxon>
        <taxon>Triparmaceae</taxon>
        <taxon>Triparma</taxon>
    </lineage>
</organism>